<organism evidence="3">
    <name type="scientific">Sesamum latifolium</name>
    <dbReference type="NCBI Taxonomy" id="2727402"/>
    <lineage>
        <taxon>Eukaryota</taxon>
        <taxon>Viridiplantae</taxon>
        <taxon>Streptophyta</taxon>
        <taxon>Embryophyta</taxon>
        <taxon>Tracheophyta</taxon>
        <taxon>Spermatophyta</taxon>
        <taxon>Magnoliopsida</taxon>
        <taxon>eudicotyledons</taxon>
        <taxon>Gunneridae</taxon>
        <taxon>Pentapetalae</taxon>
        <taxon>asterids</taxon>
        <taxon>lamiids</taxon>
        <taxon>Lamiales</taxon>
        <taxon>Pedaliaceae</taxon>
        <taxon>Sesamum</taxon>
    </lineage>
</organism>
<dbReference type="AlphaFoldDB" id="A0AAW2WCV8"/>
<proteinExistence type="predicted"/>
<comment type="caution">
    <text evidence="3">The sequence shown here is derived from an EMBL/GenBank/DDBJ whole genome shotgun (WGS) entry which is preliminary data.</text>
</comment>
<dbReference type="Pfam" id="PF14111">
    <property type="entry name" value="DUF4283"/>
    <property type="match status" value="1"/>
</dbReference>
<protein>
    <recommendedName>
        <fullName evidence="2">DUF4283 domain-containing protein</fullName>
    </recommendedName>
</protein>
<dbReference type="PANTHER" id="PTHR31286:SF179">
    <property type="entry name" value="RNASE H TYPE-1 DOMAIN-CONTAINING PROTEIN"/>
    <property type="match status" value="1"/>
</dbReference>
<evidence type="ECO:0000313" key="3">
    <source>
        <dbReference type="EMBL" id="KAL0439448.1"/>
    </source>
</evidence>
<accession>A0AAW2WCV8</accession>
<reference evidence="3" key="2">
    <citation type="journal article" date="2024" name="Plant">
        <title>Genomic evolution and insights into agronomic trait innovations of Sesamum species.</title>
        <authorList>
            <person name="Miao H."/>
            <person name="Wang L."/>
            <person name="Qu L."/>
            <person name="Liu H."/>
            <person name="Sun Y."/>
            <person name="Le M."/>
            <person name="Wang Q."/>
            <person name="Wei S."/>
            <person name="Zheng Y."/>
            <person name="Lin W."/>
            <person name="Duan Y."/>
            <person name="Cao H."/>
            <person name="Xiong S."/>
            <person name="Wang X."/>
            <person name="Wei L."/>
            <person name="Li C."/>
            <person name="Ma Q."/>
            <person name="Ju M."/>
            <person name="Zhao R."/>
            <person name="Li G."/>
            <person name="Mu C."/>
            <person name="Tian Q."/>
            <person name="Mei H."/>
            <person name="Zhang T."/>
            <person name="Gao T."/>
            <person name="Zhang H."/>
        </authorList>
    </citation>
    <scope>NUCLEOTIDE SEQUENCE</scope>
    <source>
        <strain evidence="3">KEN1</strain>
    </source>
</reference>
<evidence type="ECO:0000256" key="1">
    <source>
        <dbReference type="SAM" id="MobiDB-lite"/>
    </source>
</evidence>
<dbReference type="PANTHER" id="PTHR31286">
    <property type="entry name" value="GLYCINE-RICH CELL WALL STRUCTURAL PROTEIN 1.8-LIKE"/>
    <property type="match status" value="1"/>
</dbReference>
<dbReference type="InterPro" id="IPR025558">
    <property type="entry name" value="DUF4283"/>
</dbReference>
<evidence type="ECO:0000259" key="2">
    <source>
        <dbReference type="Pfam" id="PF14111"/>
    </source>
</evidence>
<gene>
    <name evidence="3" type="ORF">Slati_2427800</name>
</gene>
<feature type="compositionally biased region" description="Basic and acidic residues" evidence="1">
    <location>
        <begin position="262"/>
        <end position="281"/>
    </location>
</feature>
<feature type="region of interest" description="Disordered" evidence="1">
    <location>
        <begin position="262"/>
        <end position="305"/>
    </location>
</feature>
<reference evidence="3" key="1">
    <citation type="submission" date="2020-06" db="EMBL/GenBank/DDBJ databases">
        <authorList>
            <person name="Li T."/>
            <person name="Hu X."/>
            <person name="Zhang T."/>
            <person name="Song X."/>
            <person name="Zhang H."/>
            <person name="Dai N."/>
            <person name="Sheng W."/>
            <person name="Hou X."/>
            <person name="Wei L."/>
        </authorList>
    </citation>
    <scope>NUCLEOTIDE SEQUENCE</scope>
    <source>
        <strain evidence="3">KEN1</strain>
        <tissue evidence="3">Leaf</tissue>
    </source>
</reference>
<dbReference type="EMBL" id="JACGWN010000008">
    <property type="protein sequence ID" value="KAL0439448.1"/>
    <property type="molecule type" value="Genomic_DNA"/>
</dbReference>
<feature type="domain" description="DUF4283" evidence="2">
    <location>
        <begin position="27"/>
        <end position="109"/>
    </location>
</feature>
<dbReference type="InterPro" id="IPR040256">
    <property type="entry name" value="At4g02000-like"/>
</dbReference>
<name>A0AAW2WCV8_9LAMI</name>
<feature type="region of interest" description="Disordered" evidence="1">
    <location>
        <begin position="366"/>
        <end position="421"/>
    </location>
</feature>
<sequence>MRLIGSDASYKGESCIIYSSEETAHLAARLKFMLVGKFSHGLPNLNFLRFRIVKLSLKGNVTVGRLNFKRVLIHLTNEEDLSRLWLRGEWIFDSFHMRVFKWTPNFDPQIESSIASVWIRLSELPVHLFEKNALFTLAAKIGKPLRMDEPMADLSSPNANAVVFFPSHVLEHEQAALGTNRLDHVEVATHDDFNYEDPLLAELLDRDWDAINTSRNMSHSTNIDVVEGIHNGSEQDAHIPEVPNSQSEETPPRAAGIIRRFFRGETNKQRNKRDQSQEHPSPEAQTVSLDSEGEEEPTPISNHFQSLEDMETEEILQHIESMQNTKLPTKGMEAERGVENAHTSENKTTTETLIQEGEATEQEIIFTNSNLSNKHKRNKSVEGISAKSSKTGGKGRKGKCNIAPKLLTRRKTRSSFSSPHF</sequence>